<organism evidence="9 10">
    <name type="scientific">Candidatus Desantisbacteria bacterium CG_4_10_14_0_8_um_filter_48_22</name>
    <dbReference type="NCBI Taxonomy" id="1974543"/>
    <lineage>
        <taxon>Bacteria</taxon>
        <taxon>Candidatus Desantisiibacteriota</taxon>
    </lineage>
</organism>
<reference evidence="10" key="1">
    <citation type="submission" date="2017-09" db="EMBL/GenBank/DDBJ databases">
        <title>Depth-based differentiation of microbial function through sediment-hosted aquifers and enrichment of novel symbionts in the deep terrestrial subsurface.</title>
        <authorList>
            <person name="Probst A.J."/>
            <person name="Ladd B."/>
            <person name="Jarett J.K."/>
            <person name="Geller-Mcgrath D.E."/>
            <person name="Sieber C.M.K."/>
            <person name="Emerson J.B."/>
            <person name="Anantharaman K."/>
            <person name="Thomas B.C."/>
            <person name="Malmstrom R."/>
            <person name="Stieglmeier M."/>
            <person name="Klingl A."/>
            <person name="Woyke T."/>
            <person name="Ryan C.M."/>
            <person name="Banfield J.F."/>
        </authorList>
    </citation>
    <scope>NUCLEOTIDE SEQUENCE [LARGE SCALE GENOMIC DNA]</scope>
</reference>
<dbReference type="NCBIfam" id="TIGR02937">
    <property type="entry name" value="sigma70-ECF"/>
    <property type="match status" value="1"/>
</dbReference>
<feature type="domain" description="RNA polymerase sigma factor 70 region 4 type 2" evidence="8">
    <location>
        <begin position="130"/>
        <end position="182"/>
    </location>
</feature>
<comment type="similarity">
    <text evidence="1 6">Belongs to the sigma-70 factor family. ECF subfamily.</text>
</comment>
<dbReference type="CDD" id="cd06171">
    <property type="entry name" value="Sigma70_r4"/>
    <property type="match status" value="1"/>
</dbReference>
<gene>
    <name evidence="9" type="ORF">COY52_01690</name>
</gene>
<evidence type="ECO:0000256" key="4">
    <source>
        <dbReference type="ARBA" id="ARBA00023125"/>
    </source>
</evidence>
<evidence type="ECO:0000313" key="9">
    <source>
        <dbReference type="EMBL" id="PIZ18005.1"/>
    </source>
</evidence>
<name>A0A2M7SEP5_9BACT</name>
<evidence type="ECO:0000259" key="8">
    <source>
        <dbReference type="Pfam" id="PF08281"/>
    </source>
</evidence>
<dbReference type="AlphaFoldDB" id="A0A2M7SEP5"/>
<dbReference type="PROSITE" id="PS01063">
    <property type="entry name" value="SIGMA70_ECF"/>
    <property type="match status" value="1"/>
</dbReference>
<dbReference type="InterPro" id="IPR013325">
    <property type="entry name" value="RNA_pol_sigma_r2"/>
</dbReference>
<evidence type="ECO:0000256" key="6">
    <source>
        <dbReference type="RuleBase" id="RU000716"/>
    </source>
</evidence>
<keyword evidence="2 6" id="KW-0805">Transcription regulation</keyword>
<dbReference type="SUPFAM" id="SSF88946">
    <property type="entry name" value="Sigma2 domain of RNA polymerase sigma factors"/>
    <property type="match status" value="1"/>
</dbReference>
<dbReference type="Proteomes" id="UP000229307">
    <property type="component" value="Unassembled WGS sequence"/>
</dbReference>
<accession>A0A2M7SEP5</accession>
<comment type="caution">
    <text evidence="9">The sequence shown here is derived from an EMBL/GenBank/DDBJ whole genome shotgun (WGS) entry which is preliminary data.</text>
</comment>
<dbReference type="GO" id="GO:0016987">
    <property type="term" value="F:sigma factor activity"/>
    <property type="evidence" value="ECO:0007669"/>
    <property type="project" value="UniProtKB-KW"/>
</dbReference>
<proteinExistence type="inferred from homology"/>
<feature type="domain" description="RNA polymerase sigma-70 region 2" evidence="7">
    <location>
        <begin position="23"/>
        <end position="89"/>
    </location>
</feature>
<dbReference type="InterPro" id="IPR036388">
    <property type="entry name" value="WH-like_DNA-bd_sf"/>
</dbReference>
<evidence type="ECO:0000256" key="3">
    <source>
        <dbReference type="ARBA" id="ARBA00023082"/>
    </source>
</evidence>
<evidence type="ECO:0000256" key="1">
    <source>
        <dbReference type="ARBA" id="ARBA00010641"/>
    </source>
</evidence>
<dbReference type="InterPro" id="IPR039425">
    <property type="entry name" value="RNA_pol_sigma-70-like"/>
</dbReference>
<dbReference type="Pfam" id="PF08281">
    <property type="entry name" value="Sigma70_r4_2"/>
    <property type="match status" value="1"/>
</dbReference>
<evidence type="ECO:0000256" key="5">
    <source>
        <dbReference type="ARBA" id="ARBA00023163"/>
    </source>
</evidence>
<dbReference type="InterPro" id="IPR007627">
    <property type="entry name" value="RNA_pol_sigma70_r2"/>
</dbReference>
<dbReference type="GO" id="GO:0006352">
    <property type="term" value="P:DNA-templated transcription initiation"/>
    <property type="evidence" value="ECO:0007669"/>
    <property type="project" value="InterPro"/>
</dbReference>
<dbReference type="EMBL" id="PFMR01000051">
    <property type="protein sequence ID" value="PIZ18005.1"/>
    <property type="molecule type" value="Genomic_DNA"/>
</dbReference>
<sequence length="198" mass="23773">MEDKDAELMLRFKEGDDSTFERLFEKYKKPVLNMIYRFIGTKAEAEELTQEVFLKVYQARYSYEVRAKFATWLYRIAKNLCFNWIRHKRIIRFFSTDNPFRAPEVEVYREIPDSSQDPADIVLEKKEMAEQIQNALRSLPENQRITIILKEYERKSYDEIAQILGHSVSSVKAIIFRARENLRHLLSKYFERDKDIGR</sequence>
<dbReference type="SUPFAM" id="SSF88659">
    <property type="entry name" value="Sigma3 and sigma4 domains of RNA polymerase sigma factors"/>
    <property type="match status" value="1"/>
</dbReference>
<evidence type="ECO:0000259" key="7">
    <source>
        <dbReference type="Pfam" id="PF04542"/>
    </source>
</evidence>
<dbReference type="Gene3D" id="1.10.10.10">
    <property type="entry name" value="Winged helix-like DNA-binding domain superfamily/Winged helix DNA-binding domain"/>
    <property type="match status" value="1"/>
</dbReference>
<evidence type="ECO:0000256" key="2">
    <source>
        <dbReference type="ARBA" id="ARBA00023015"/>
    </source>
</evidence>
<keyword evidence="4 6" id="KW-0238">DNA-binding</keyword>
<keyword evidence="3 6" id="KW-0731">Sigma factor</keyword>
<dbReference type="InterPro" id="IPR000838">
    <property type="entry name" value="RNA_pol_sigma70_ECF_CS"/>
</dbReference>
<keyword evidence="5 6" id="KW-0804">Transcription</keyword>
<evidence type="ECO:0000313" key="10">
    <source>
        <dbReference type="Proteomes" id="UP000229307"/>
    </source>
</evidence>
<dbReference type="InterPro" id="IPR013249">
    <property type="entry name" value="RNA_pol_sigma70_r4_t2"/>
</dbReference>
<protein>
    <recommendedName>
        <fullName evidence="6">RNA polymerase sigma factor</fullName>
    </recommendedName>
</protein>
<dbReference type="Pfam" id="PF04542">
    <property type="entry name" value="Sigma70_r2"/>
    <property type="match status" value="1"/>
</dbReference>
<dbReference type="PANTHER" id="PTHR43133:SF8">
    <property type="entry name" value="RNA POLYMERASE SIGMA FACTOR HI_1459-RELATED"/>
    <property type="match status" value="1"/>
</dbReference>
<dbReference type="InterPro" id="IPR014284">
    <property type="entry name" value="RNA_pol_sigma-70_dom"/>
</dbReference>
<dbReference type="GO" id="GO:0003677">
    <property type="term" value="F:DNA binding"/>
    <property type="evidence" value="ECO:0007669"/>
    <property type="project" value="UniProtKB-KW"/>
</dbReference>
<dbReference type="InterPro" id="IPR013324">
    <property type="entry name" value="RNA_pol_sigma_r3/r4-like"/>
</dbReference>
<dbReference type="PANTHER" id="PTHR43133">
    <property type="entry name" value="RNA POLYMERASE ECF-TYPE SIGMA FACTO"/>
    <property type="match status" value="1"/>
</dbReference>
<dbReference type="Gene3D" id="1.10.1740.10">
    <property type="match status" value="1"/>
</dbReference>